<keyword evidence="4 17" id="KW-0813">Transport</keyword>
<dbReference type="AlphaFoldDB" id="A0A1X1XUG2"/>
<comment type="function">
    <text evidence="15 17">F(1)F(0) ATP synthase produces ATP from ADP in the presence of a proton or sodium gradient. F-type ATPases consist of two structural domains, F(1) containing the extramembraneous catalytic core and F(0) containing the membrane proton channel, linked together by a central stalk and a peripheral stalk. During catalysis, ATP synthesis in the catalytic domain of F(1) is coupled via a rotary mechanism of the central stalk subunits to proton translocation.</text>
</comment>
<dbReference type="SUPFAM" id="SSF81573">
    <property type="entry name" value="F1F0 ATP synthase subunit B, membrane domain"/>
    <property type="match status" value="1"/>
</dbReference>
<accession>A0A1X1XUG2</accession>
<dbReference type="HAMAP" id="MF_01398">
    <property type="entry name" value="ATP_synth_b_bprime"/>
    <property type="match status" value="1"/>
</dbReference>
<comment type="subunit">
    <text evidence="16 17">F-type ATPases have 2 components, F(1) - the catalytic core - and F(0) - the membrane proton channel. F(1) has five subunits: alpha(3), beta(3), gamma(1), delta(1), epsilon(1). F(0) has three main subunits: a(1), b(2) and c(10-14). The alpha and beta chains form an alternating ring which encloses part of the gamma chain. F(1) is attached to F(0) by a central stalk formed by the gamma and epsilon chains, while a peripheral stalk is formed by the delta and b chains.</text>
</comment>
<keyword evidence="19" id="KW-0175">Coiled coil</keyword>
<dbReference type="InterPro" id="IPR002146">
    <property type="entry name" value="ATP_synth_b/b'su_bac/chlpt"/>
</dbReference>
<dbReference type="InterPro" id="IPR005864">
    <property type="entry name" value="ATP_synth_F0_bsu_bac"/>
</dbReference>
<evidence type="ECO:0000256" key="16">
    <source>
        <dbReference type="ARBA" id="ARBA00025830"/>
    </source>
</evidence>
<feature type="coiled-coil region" evidence="19">
    <location>
        <begin position="31"/>
        <end position="90"/>
    </location>
</feature>
<sequence length="446" mass="48766">MSTFIGQLAGFIAIVLLVWRYVVPPVRKLMVERQETVRQQLEDSAAAAKKLEEASQAHTKALEEAKSEAKRVTEEAHTDAERIAEQLRAQADVEVERIKTQGAKQVELLRAQLIRQLRSDIGAESVRRAGELVRGYVAEPEQQAGTVDRFLDELEAMAPSAAEVEYPVLAKMRSASRRALTALVDRFGEIAENLDDNGLSTLADDLASVASLLNREIVVTRYLTVPAEDAGPRVRLLERLVSGKVGEPALDILKSAVAERWSVGSDLVDAVEHVARHALLMRAERAGQVDEVEDQLFRFNRILDSEPRLAILLGDYAAPADGRVRLLRKVLDSADTSVNPIALALLSQTVELLRGQSVEDAVLQLAEVAVARRGEVVAHVSAATELSDTQRNRITEVLSRIYGHPVTVQMQIDPELLGGLSISVGDEVIDGTLSSRLAKAQTQLPD</sequence>
<evidence type="ECO:0000256" key="11">
    <source>
        <dbReference type="ARBA" id="ARBA00023136"/>
    </source>
</evidence>
<evidence type="ECO:0000256" key="17">
    <source>
        <dbReference type="HAMAP-Rule" id="MF_01398"/>
    </source>
</evidence>
<comment type="function">
    <text evidence="17">Component of the F(0) channel, it forms part of the peripheral stalk, linking F(1) to F(0).</text>
</comment>
<keyword evidence="21" id="KW-1185">Reference proteome</keyword>
<evidence type="ECO:0000256" key="2">
    <source>
        <dbReference type="ARBA" id="ARBA00010377"/>
    </source>
</evidence>
<comment type="similarity">
    <text evidence="2">In the C-terminal section; belongs to the ATPase delta chain family.</text>
</comment>
<keyword evidence="11 17" id="KW-0472">Membrane</keyword>
<gene>
    <name evidence="17" type="primary">atpF</name>
    <name evidence="18" type="synonym">atpH</name>
    <name evidence="20" type="ORF">AWC14_07155</name>
</gene>
<evidence type="ECO:0000256" key="6">
    <source>
        <dbReference type="ARBA" id="ARBA00022547"/>
    </source>
</evidence>
<dbReference type="RefSeq" id="WP_045380061.1">
    <property type="nucleotide sequence ID" value="NZ_BBKA01000066.1"/>
</dbReference>
<comment type="similarity">
    <text evidence="18">Belongs to the ATPase delta chain family.</text>
</comment>
<evidence type="ECO:0000256" key="3">
    <source>
        <dbReference type="ARBA" id="ARBA00010811"/>
    </source>
</evidence>
<dbReference type="GO" id="GO:0005886">
    <property type="term" value="C:plasma membrane"/>
    <property type="evidence" value="ECO:0007669"/>
    <property type="project" value="UniProtKB-SubCell"/>
</dbReference>
<dbReference type="Gene3D" id="1.20.5.620">
    <property type="entry name" value="F1F0 ATP synthase subunit B, membrane domain"/>
    <property type="match status" value="1"/>
</dbReference>
<evidence type="ECO:0000256" key="9">
    <source>
        <dbReference type="ARBA" id="ARBA00022989"/>
    </source>
</evidence>
<comment type="function">
    <text evidence="14">This fusion protein includes a component of the F(0) channel (subunit b) and of the F(1) subunit (subunit delta). Two copies of subunit b and one of delta together form the peripheral 'stator' stalk which links F(1) to F(0).</text>
</comment>
<keyword evidence="9 17" id="KW-1133">Transmembrane helix</keyword>
<reference evidence="20 21" key="1">
    <citation type="submission" date="2016-01" db="EMBL/GenBank/DDBJ databases">
        <title>The new phylogeny of the genus Mycobacterium.</title>
        <authorList>
            <person name="Tarcisio F."/>
            <person name="Conor M."/>
            <person name="Antonella G."/>
            <person name="Elisabetta G."/>
            <person name="Giulia F.S."/>
            <person name="Sara T."/>
            <person name="Anna F."/>
            <person name="Clotilde B."/>
            <person name="Roberto B."/>
            <person name="Veronica D.S."/>
            <person name="Fabio R."/>
            <person name="Monica P."/>
            <person name="Olivier J."/>
            <person name="Enrico T."/>
            <person name="Nicola S."/>
        </authorList>
    </citation>
    <scope>NUCLEOTIDE SEQUENCE [LARGE SCALE GENOMIC DNA]</scope>
    <source>
        <strain evidence="20 21">DSM 45166</strain>
    </source>
</reference>
<evidence type="ECO:0000256" key="10">
    <source>
        <dbReference type="ARBA" id="ARBA00023065"/>
    </source>
</evidence>
<dbReference type="STRING" id="487514.A5707_20670"/>
<dbReference type="NCBIfam" id="NF009967">
    <property type="entry name" value="PRK13430.1"/>
    <property type="match status" value="1"/>
</dbReference>
<keyword evidence="5 17" id="KW-1003">Cell membrane</keyword>
<evidence type="ECO:0000256" key="12">
    <source>
        <dbReference type="ARBA" id="ARBA00023268"/>
    </source>
</evidence>
<dbReference type="NCBIfam" id="TIGR01144">
    <property type="entry name" value="ATP_synt_b"/>
    <property type="match status" value="1"/>
</dbReference>
<keyword evidence="8 17" id="KW-0375">Hydrogen ion transport</keyword>
<dbReference type="HAMAP" id="MF_01416">
    <property type="entry name" value="ATP_synth_delta_bact"/>
    <property type="match status" value="1"/>
</dbReference>
<dbReference type="Pfam" id="PF00430">
    <property type="entry name" value="ATP-synt_B"/>
    <property type="match status" value="1"/>
</dbReference>
<evidence type="ECO:0000256" key="15">
    <source>
        <dbReference type="ARBA" id="ARBA00025198"/>
    </source>
</evidence>
<dbReference type="NCBIfam" id="NF009961">
    <property type="entry name" value="PRK13428.1"/>
    <property type="match status" value="1"/>
</dbReference>
<evidence type="ECO:0000256" key="8">
    <source>
        <dbReference type="ARBA" id="ARBA00022781"/>
    </source>
</evidence>
<dbReference type="EMBL" id="LQPE01000133">
    <property type="protein sequence ID" value="ORW02503.1"/>
    <property type="molecule type" value="Genomic_DNA"/>
</dbReference>
<evidence type="ECO:0000256" key="7">
    <source>
        <dbReference type="ARBA" id="ARBA00022692"/>
    </source>
</evidence>
<keyword evidence="7 17" id="KW-0812">Transmembrane</keyword>
<evidence type="ECO:0000256" key="1">
    <source>
        <dbReference type="ARBA" id="ARBA00004162"/>
    </source>
</evidence>
<name>A0A1X1XUG2_9MYCO</name>
<dbReference type="GO" id="GO:0046933">
    <property type="term" value="F:proton-transporting ATP synthase activity, rotational mechanism"/>
    <property type="evidence" value="ECO:0007669"/>
    <property type="project" value="UniProtKB-UniRule"/>
</dbReference>
<comment type="similarity">
    <text evidence="17">Belongs to the ATPase B chain family.</text>
</comment>
<dbReference type="InterPro" id="IPR000711">
    <property type="entry name" value="ATPase_OSCP/dsu"/>
</dbReference>
<dbReference type="PRINTS" id="PR00125">
    <property type="entry name" value="ATPASEDELTA"/>
</dbReference>
<keyword evidence="18" id="KW-0139">CF(1)</keyword>
<evidence type="ECO:0000256" key="4">
    <source>
        <dbReference type="ARBA" id="ARBA00022448"/>
    </source>
</evidence>
<evidence type="ECO:0000256" key="19">
    <source>
        <dbReference type="SAM" id="Coils"/>
    </source>
</evidence>
<comment type="function">
    <text evidence="18">This protein is part of the stalk that links CF(0) to CF(1). It either transmits conformational changes from CF(0) to CF(1) or is implicated in proton conduction.</text>
</comment>
<organism evidence="20 21">
    <name type="scientific">Mycobacterium kyorinense</name>
    <dbReference type="NCBI Taxonomy" id="487514"/>
    <lineage>
        <taxon>Bacteria</taxon>
        <taxon>Bacillati</taxon>
        <taxon>Actinomycetota</taxon>
        <taxon>Actinomycetes</taxon>
        <taxon>Mycobacteriales</taxon>
        <taxon>Mycobacteriaceae</taxon>
        <taxon>Mycobacterium</taxon>
    </lineage>
</organism>
<keyword evidence="6 17" id="KW-0138">CF(0)</keyword>
<keyword evidence="13 17" id="KW-0066">ATP synthesis</keyword>
<evidence type="ECO:0000256" key="13">
    <source>
        <dbReference type="ARBA" id="ARBA00023310"/>
    </source>
</evidence>
<dbReference type="NCBIfam" id="TIGR01145">
    <property type="entry name" value="ATP_synt_delta"/>
    <property type="match status" value="1"/>
</dbReference>
<evidence type="ECO:0000256" key="5">
    <source>
        <dbReference type="ARBA" id="ARBA00022475"/>
    </source>
</evidence>
<keyword evidence="10 17" id="KW-0406">Ion transport</keyword>
<dbReference type="CDD" id="cd06503">
    <property type="entry name" value="ATP-synt_Fo_b"/>
    <property type="match status" value="1"/>
</dbReference>
<evidence type="ECO:0000313" key="21">
    <source>
        <dbReference type="Proteomes" id="UP000193487"/>
    </source>
</evidence>
<proteinExistence type="inferred from homology"/>
<evidence type="ECO:0000256" key="14">
    <source>
        <dbReference type="ARBA" id="ARBA00024925"/>
    </source>
</evidence>
<dbReference type="Proteomes" id="UP000193487">
    <property type="component" value="Unassembled WGS sequence"/>
</dbReference>
<dbReference type="Pfam" id="PF00213">
    <property type="entry name" value="OSCP"/>
    <property type="match status" value="1"/>
</dbReference>
<dbReference type="OrthoDB" id="5242917at2"/>
<comment type="similarity">
    <text evidence="3">In the N-terminal section; belongs to the ATPase B chain family.</text>
</comment>
<protein>
    <recommendedName>
        <fullName evidence="17 18">Multifunctional fusion protein</fullName>
    </recommendedName>
    <domain>
        <recommendedName>
            <fullName evidence="17">ATP synthase subunit b</fullName>
        </recommendedName>
        <alternativeName>
            <fullName evidence="17">ATP synthase F(0) sector subunit b</fullName>
        </alternativeName>
        <alternativeName>
            <fullName evidence="17">ATPase subunit I</fullName>
        </alternativeName>
        <alternativeName>
            <fullName evidence="17">F-type ATPase subunit b</fullName>
            <shortName evidence="17">F-ATPase subunit b</shortName>
        </alternativeName>
    </domain>
    <domain>
        <recommendedName>
            <fullName evidence="18">ATP synthase subunit delta</fullName>
        </recommendedName>
        <alternativeName>
            <fullName evidence="18">ATP synthase F(1) sector subunit delta</fullName>
        </alternativeName>
        <alternativeName>
            <fullName evidence="18">F-type ATPase subunit delta</fullName>
            <shortName evidence="18">F-ATPase subunit delta</shortName>
        </alternativeName>
    </domain>
</protein>
<dbReference type="InterPro" id="IPR028987">
    <property type="entry name" value="ATP_synth_B-like_membr_sf"/>
</dbReference>
<dbReference type="PANTHER" id="PTHR11910">
    <property type="entry name" value="ATP SYNTHASE DELTA CHAIN"/>
    <property type="match status" value="1"/>
</dbReference>
<dbReference type="GO" id="GO:0045259">
    <property type="term" value="C:proton-transporting ATP synthase complex"/>
    <property type="evidence" value="ECO:0007669"/>
    <property type="project" value="UniProtKB-KW"/>
</dbReference>
<comment type="subcellular location">
    <subcellularLocation>
        <location evidence="18">Cell membrane</location>
        <topology evidence="18">Peripheral membrane protein</topology>
    </subcellularLocation>
    <subcellularLocation>
        <location evidence="1 17">Cell membrane</location>
        <topology evidence="1 17">Single-pass membrane protein</topology>
    </subcellularLocation>
</comment>
<evidence type="ECO:0000256" key="18">
    <source>
        <dbReference type="HAMAP-Rule" id="MF_01416"/>
    </source>
</evidence>
<keyword evidence="12" id="KW-0511">Multifunctional enzyme</keyword>
<evidence type="ECO:0000313" key="20">
    <source>
        <dbReference type="EMBL" id="ORW02503.1"/>
    </source>
</evidence>
<comment type="caution">
    <text evidence="20">The sequence shown here is derived from an EMBL/GenBank/DDBJ whole genome shotgun (WGS) entry which is preliminary data.</text>
</comment>